<dbReference type="InterPro" id="IPR008271">
    <property type="entry name" value="Ser/Thr_kinase_AS"/>
</dbReference>
<evidence type="ECO:0000256" key="7">
    <source>
        <dbReference type="PIRSR" id="PIRSR630616-2"/>
    </source>
</evidence>
<feature type="region of interest" description="Disordered" evidence="9">
    <location>
        <begin position="304"/>
        <end position="330"/>
    </location>
</feature>
<feature type="compositionally biased region" description="Basic and acidic residues" evidence="9">
    <location>
        <begin position="552"/>
        <end position="561"/>
    </location>
</feature>
<feature type="compositionally biased region" description="Polar residues" evidence="9">
    <location>
        <begin position="608"/>
        <end position="629"/>
    </location>
</feature>
<feature type="active site" description="Proton acceptor" evidence="6">
    <location>
        <position position="117"/>
    </location>
</feature>
<feature type="domain" description="Protein kinase" evidence="10">
    <location>
        <begin position="1"/>
        <end position="274"/>
    </location>
</feature>
<dbReference type="InterPro" id="IPR030616">
    <property type="entry name" value="Aur-like"/>
</dbReference>
<dbReference type="AlphaFoldDB" id="A0AAD3DX20"/>
<evidence type="ECO:0000256" key="1">
    <source>
        <dbReference type="ARBA" id="ARBA00022527"/>
    </source>
</evidence>
<dbReference type="SUPFAM" id="SSF56112">
    <property type="entry name" value="Protein kinase-like (PK-like)"/>
    <property type="match status" value="1"/>
</dbReference>
<dbReference type="GO" id="GO:0005524">
    <property type="term" value="F:ATP binding"/>
    <property type="evidence" value="ECO:0007669"/>
    <property type="project" value="UniProtKB-KW"/>
</dbReference>
<organism evidence="11 12">
    <name type="scientific">Astrephomene gubernaculifera</name>
    <dbReference type="NCBI Taxonomy" id="47775"/>
    <lineage>
        <taxon>Eukaryota</taxon>
        <taxon>Viridiplantae</taxon>
        <taxon>Chlorophyta</taxon>
        <taxon>core chlorophytes</taxon>
        <taxon>Chlorophyceae</taxon>
        <taxon>CS clade</taxon>
        <taxon>Chlamydomonadales</taxon>
        <taxon>Astrephomenaceae</taxon>
        <taxon>Astrephomene</taxon>
    </lineage>
</organism>
<dbReference type="GO" id="GO:0004674">
    <property type="term" value="F:protein serine/threonine kinase activity"/>
    <property type="evidence" value="ECO:0007669"/>
    <property type="project" value="UniProtKB-KW"/>
</dbReference>
<evidence type="ECO:0000256" key="9">
    <source>
        <dbReference type="SAM" id="MobiDB-lite"/>
    </source>
</evidence>
<evidence type="ECO:0000313" key="12">
    <source>
        <dbReference type="Proteomes" id="UP001054857"/>
    </source>
</evidence>
<evidence type="ECO:0000256" key="4">
    <source>
        <dbReference type="ARBA" id="ARBA00022777"/>
    </source>
</evidence>
<dbReference type="Gene3D" id="1.10.510.10">
    <property type="entry name" value="Transferase(Phosphotransferase) domain 1"/>
    <property type="match status" value="1"/>
</dbReference>
<feature type="binding site" evidence="7">
    <location>
        <position position="135"/>
    </location>
    <ligand>
        <name>ATP</name>
        <dbReference type="ChEBI" id="CHEBI:30616"/>
    </ligand>
</feature>
<evidence type="ECO:0000256" key="3">
    <source>
        <dbReference type="ARBA" id="ARBA00022741"/>
    </source>
</evidence>
<comment type="caution">
    <text evidence="11">The sequence shown here is derived from an EMBL/GenBank/DDBJ whole genome shotgun (WGS) entry which is preliminary data.</text>
</comment>
<dbReference type="SMART" id="SM00220">
    <property type="entry name" value="S_TKc"/>
    <property type="match status" value="1"/>
</dbReference>
<protein>
    <recommendedName>
        <fullName evidence="10">Protein kinase domain-containing protein</fullName>
    </recommendedName>
</protein>
<evidence type="ECO:0000256" key="6">
    <source>
        <dbReference type="PIRSR" id="PIRSR630616-1"/>
    </source>
</evidence>
<feature type="cross-link" description="Glycyl lysine isopeptide (Lys-Gly) (interchain with G-Cter in SUMO2)" evidence="8">
    <location>
        <position position="119"/>
    </location>
</feature>
<keyword evidence="4" id="KW-0418">Kinase</keyword>
<evidence type="ECO:0000256" key="8">
    <source>
        <dbReference type="PIRSR" id="PIRSR630616-3"/>
    </source>
</evidence>
<keyword evidence="1" id="KW-0723">Serine/threonine-protein kinase</keyword>
<feature type="non-terminal residue" evidence="11">
    <location>
        <position position="1057"/>
    </location>
</feature>
<feature type="compositionally biased region" description="Low complexity" evidence="9">
    <location>
        <begin position="378"/>
        <end position="407"/>
    </location>
</feature>
<feature type="region of interest" description="Disordered" evidence="9">
    <location>
        <begin position="360"/>
        <end position="407"/>
    </location>
</feature>
<dbReference type="EMBL" id="BMAR01000031">
    <property type="protein sequence ID" value="GFR49631.1"/>
    <property type="molecule type" value="Genomic_DNA"/>
</dbReference>
<evidence type="ECO:0000256" key="2">
    <source>
        <dbReference type="ARBA" id="ARBA00022679"/>
    </source>
</evidence>
<evidence type="ECO:0000256" key="5">
    <source>
        <dbReference type="ARBA" id="ARBA00022840"/>
    </source>
</evidence>
<dbReference type="PROSITE" id="PS50011">
    <property type="entry name" value="PROTEIN_KINASE_DOM"/>
    <property type="match status" value="1"/>
</dbReference>
<name>A0AAD3DX20_9CHLO</name>
<proteinExistence type="predicted"/>
<dbReference type="PROSITE" id="PS00108">
    <property type="entry name" value="PROTEIN_KINASE_ST"/>
    <property type="match status" value="1"/>
</dbReference>
<feature type="compositionally biased region" description="Basic and acidic residues" evidence="9">
    <location>
        <begin position="310"/>
        <end position="326"/>
    </location>
</feature>
<feature type="region of interest" description="Disordered" evidence="9">
    <location>
        <begin position="543"/>
        <end position="562"/>
    </location>
</feature>
<feature type="region of interest" description="Disordered" evidence="9">
    <location>
        <begin position="585"/>
        <end position="629"/>
    </location>
</feature>
<evidence type="ECO:0000259" key="10">
    <source>
        <dbReference type="PROSITE" id="PS50011"/>
    </source>
</evidence>
<keyword evidence="3 7" id="KW-0547">Nucleotide-binding</keyword>
<keyword evidence="5 7" id="KW-0067">ATP-binding</keyword>
<keyword evidence="12" id="KW-1185">Reference proteome</keyword>
<gene>
    <name evidence="11" type="ORF">Agub_g11704</name>
</gene>
<reference evidence="11 12" key="1">
    <citation type="journal article" date="2021" name="Sci. Rep.">
        <title>Genome sequencing of the multicellular alga Astrephomene provides insights into convergent evolution of germ-soma differentiation.</title>
        <authorList>
            <person name="Yamashita S."/>
            <person name="Yamamoto K."/>
            <person name="Matsuzaki R."/>
            <person name="Suzuki S."/>
            <person name="Yamaguchi H."/>
            <person name="Hirooka S."/>
            <person name="Minakuchi Y."/>
            <person name="Miyagishima S."/>
            <person name="Kawachi M."/>
            <person name="Toyoda A."/>
            <person name="Nozaki H."/>
        </authorList>
    </citation>
    <scope>NUCLEOTIDE SEQUENCE [LARGE SCALE GENOMIC DNA]</scope>
    <source>
        <strain evidence="11 12">NIES-4017</strain>
    </source>
</reference>
<dbReference type="Pfam" id="PF00069">
    <property type="entry name" value="Pkinase"/>
    <property type="match status" value="1"/>
</dbReference>
<dbReference type="InterPro" id="IPR011009">
    <property type="entry name" value="Kinase-like_dom_sf"/>
</dbReference>
<dbReference type="PANTHER" id="PTHR24350">
    <property type="entry name" value="SERINE/THREONINE-PROTEIN KINASE IAL-RELATED"/>
    <property type="match status" value="1"/>
</dbReference>
<accession>A0AAD3DX20</accession>
<sequence length="1057" mass="108750">MSAIGTGALATVLKVTDRYAVKLVDDVNAADHEIGILEEIGECPCVVGYFGRLAGQSASGQRSALLLELCQGSLNNALLKLPGQRLPDATGLETQQAVVMLINCVAQLHSRGVIHQDIKPSNFLLGQDGAIKLCDFNLSRLASDSSRIKGGTVLYFSPHMFNNMDEGYAADWWALGVTLYQALHGLHTWPFSSRSLLKLDQAPAQQQLVLVRKAVMNGNLRFRSLSGLPRGARALIRGLLHTQPEKRWGLLHVLAGDYPGDAAFAAVAARHPQLAPDMERLLSLRRLCRLSPAKQLQAAQCESAAASAPRCEDDGDKAGRGDDDATRTSPAVSRRFLRGLSSYLLQRIISRRRACSAASFNRDADDLSQGDDQRSESRPAAAAAGPHCSSAAATTAPSSAPSTTASPTVATTILSTQELEGSPVRCGATCNNNTSSTTYHRAVGAGGGSSHHHHHVVRHRGAGSAAAAKAVAMTKSLLPRSEGAIRTAVAQAAAAAPRALLTEDGRLAAAGPHVSCEVRTDEVELPAELREVLGLHGEGRSWAGAAGSEADVGPRGRRERSCGGQVQDVEVLEEMRQLLARRVTAAAGASGRSGAGRTAGGDTGMGASSTSDHPASPSRSGMTPCSTAGGASTNTGLASMAVASLTPGVALDSSCRSSSNTATSSSRPSSLSGNCHDCSTTSRAAHLGGGLQAAFEAAAALEVCGAGTNTGCVAVTQYDEYTAAASKCAGSSFHAGHAVAQQCAAISVDGDCEAVSLGHRFRPRAGRTYSTGHGLVRASMGACGSPRLAAPAEELLPLPELAAKAHQAGGALAVVRISRGGGSRGVSAAGCPENPAAGHSPCQPAWPNVYINTHAVNPSSCGAGRTAGRNGSCGGVFNSCGMDSLFSLRGSILMEELAAPAAPATDVSNDSAESSCFVLAAESMTQAVADVSPLPRGRGGFGRHSRPVDLRAVAAGLEAAVASGLEFMEAAEEERATWGSMHCEREIEEEAAVVAGADGCSIMRQEAATAVAAAADSEARVSERNSLAAKQQCGRRVCGSVAGEEELLEPGFMLHGV</sequence>
<dbReference type="Proteomes" id="UP001054857">
    <property type="component" value="Unassembled WGS sequence"/>
</dbReference>
<dbReference type="InterPro" id="IPR000719">
    <property type="entry name" value="Prot_kinase_dom"/>
</dbReference>
<keyword evidence="2" id="KW-0808">Transferase</keyword>
<feature type="compositionally biased region" description="Gly residues" evidence="9">
    <location>
        <begin position="591"/>
        <end position="604"/>
    </location>
</feature>
<evidence type="ECO:0000313" key="11">
    <source>
        <dbReference type="EMBL" id="GFR49631.1"/>
    </source>
</evidence>